<name>A0A6J8EW60_MYTCO</name>
<dbReference type="Proteomes" id="UP000507470">
    <property type="component" value="Unassembled WGS sequence"/>
</dbReference>
<keyword evidence="3" id="KW-1185">Reference proteome</keyword>
<evidence type="ECO:0000313" key="2">
    <source>
        <dbReference type="EMBL" id="CAC5423381.1"/>
    </source>
</evidence>
<protein>
    <submittedName>
        <fullName evidence="2">Uncharacterized protein</fullName>
    </submittedName>
</protein>
<sequence length="224" mass="25637">MDENQFLKFQKRTHGNPVLERSTIKLSTLQNSLPIKGEFTTLIRNETCGTETKFIVVEGKINSPPLISKSTLIELGMIKITADGSFAKTNHLRIQDLKKDVIVDTEQDRGKMKLINRTLEQKENIQKKDSATTIQEMLMGKRSTPYPATRISTYKAQMNRPIMTRLEYIPRTTDKDENLYDDTNGRDRRYKEKINSSFCLLFLEVGIVYTPCFVVGNFPHGVLG</sequence>
<evidence type="ECO:0000256" key="1">
    <source>
        <dbReference type="SAM" id="Phobius"/>
    </source>
</evidence>
<evidence type="ECO:0000313" key="3">
    <source>
        <dbReference type="Proteomes" id="UP000507470"/>
    </source>
</evidence>
<dbReference type="AlphaFoldDB" id="A0A6J8EW60"/>
<reference evidence="2 3" key="1">
    <citation type="submission" date="2020-06" db="EMBL/GenBank/DDBJ databases">
        <authorList>
            <person name="Li R."/>
            <person name="Bekaert M."/>
        </authorList>
    </citation>
    <scope>NUCLEOTIDE SEQUENCE [LARGE SCALE GENOMIC DNA]</scope>
    <source>
        <strain evidence="3">wild</strain>
    </source>
</reference>
<gene>
    <name evidence="2" type="ORF">MCOR_55388</name>
</gene>
<dbReference type="EMBL" id="CACVKT020009786">
    <property type="protein sequence ID" value="CAC5423381.1"/>
    <property type="molecule type" value="Genomic_DNA"/>
</dbReference>
<dbReference type="OrthoDB" id="5989380at2759"/>
<keyword evidence="1" id="KW-0812">Transmembrane</keyword>
<accession>A0A6J8EW60</accession>
<keyword evidence="1" id="KW-0472">Membrane</keyword>
<organism evidence="2 3">
    <name type="scientific">Mytilus coruscus</name>
    <name type="common">Sea mussel</name>
    <dbReference type="NCBI Taxonomy" id="42192"/>
    <lineage>
        <taxon>Eukaryota</taxon>
        <taxon>Metazoa</taxon>
        <taxon>Spiralia</taxon>
        <taxon>Lophotrochozoa</taxon>
        <taxon>Mollusca</taxon>
        <taxon>Bivalvia</taxon>
        <taxon>Autobranchia</taxon>
        <taxon>Pteriomorphia</taxon>
        <taxon>Mytilida</taxon>
        <taxon>Mytiloidea</taxon>
        <taxon>Mytilidae</taxon>
        <taxon>Mytilinae</taxon>
        <taxon>Mytilus</taxon>
    </lineage>
</organism>
<keyword evidence="1" id="KW-1133">Transmembrane helix</keyword>
<proteinExistence type="predicted"/>
<feature type="transmembrane region" description="Helical" evidence="1">
    <location>
        <begin position="198"/>
        <end position="218"/>
    </location>
</feature>